<dbReference type="PANTHER" id="PTHR42953">
    <property type="entry name" value="HIGH-AFFINITY ZINC UPTAKE SYSTEM PROTEIN ZNUA-RELATED"/>
    <property type="match status" value="1"/>
</dbReference>
<evidence type="ECO:0000256" key="3">
    <source>
        <dbReference type="ARBA" id="ARBA00022448"/>
    </source>
</evidence>
<dbReference type="AlphaFoldDB" id="A0A2I7N8Y2"/>
<dbReference type="Gene3D" id="3.40.50.1980">
    <property type="entry name" value="Nitrogenase molybdenum iron protein domain"/>
    <property type="match status" value="2"/>
</dbReference>
<evidence type="ECO:0000256" key="1">
    <source>
        <dbReference type="ARBA" id="ARBA00004196"/>
    </source>
</evidence>
<dbReference type="KEGG" id="nba:CUN60_11630"/>
<proteinExistence type="inferred from homology"/>
<feature type="signal peptide" evidence="7">
    <location>
        <begin position="1"/>
        <end position="35"/>
    </location>
</feature>
<evidence type="ECO:0000313" key="8">
    <source>
        <dbReference type="EMBL" id="AUR52916.1"/>
    </source>
</evidence>
<evidence type="ECO:0000256" key="7">
    <source>
        <dbReference type="SAM" id="SignalP"/>
    </source>
</evidence>
<comment type="subcellular location">
    <subcellularLocation>
        <location evidence="1">Cell envelope</location>
    </subcellularLocation>
</comment>
<dbReference type="PRINTS" id="PR00691">
    <property type="entry name" value="ADHESINB"/>
</dbReference>
<dbReference type="PANTHER" id="PTHR42953:SF1">
    <property type="entry name" value="METAL-BINDING PROTEIN HI_0362-RELATED"/>
    <property type="match status" value="1"/>
</dbReference>
<evidence type="ECO:0000313" key="9">
    <source>
        <dbReference type="Proteomes" id="UP000236655"/>
    </source>
</evidence>
<keyword evidence="4" id="KW-0479">Metal-binding</keyword>
<evidence type="ECO:0000256" key="6">
    <source>
        <dbReference type="RuleBase" id="RU003512"/>
    </source>
</evidence>
<dbReference type="InterPro" id="IPR006128">
    <property type="entry name" value="Lipoprotein_PsaA-like"/>
</dbReference>
<gene>
    <name evidence="8" type="ORF">CUN60_11630</name>
</gene>
<dbReference type="Pfam" id="PF01297">
    <property type="entry name" value="ZnuA"/>
    <property type="match status" value="1"/>
</dbReference>
<dbReference type="GO" id="GO:0007155">
    <property type="term" value="P:cell adhesion"/>
    <property type="evidence" value="ECO:0007669"/>
    <property type="project" value="InterPro"/>
</dbReference>
<name>A0A2I7N8Y2_9NEIS</name>
<dbReference type="InterPro" id="IPR006129">
    <property type="entry name" value="AdhesinB"/>
</dbReference>
<protein>
    <submittedName>
        <fullName evidence="8">Cation ABC transporter substrate-binding protein</fullName>
    </submittedName>
</protein>
<evidence type="ECO:0000256" key="2">
    <source>
        <dbReference type="ARBA" id="ARBA00011028"/>
    </source>
</evidence>
<keyword evidence="9" id="KW-1185">Reference proteome</keyword>
<evidence type="ECO:0000256" key="4">
    <source>
        <dbReference type="ARBA" id="ARBA00022723"/>
    </source>
</evidence>
<accession>A0A2I7N8Y2</accession>
<dbReference type="PRINTS" id="PR00690">
    <property type="entry name" value="ADHESNFAMILY"/>
</dbReference>
<dbReference type="InterPro" id="IPR050492">
    <property type="entry name" value="Bact_metal-bind_prot9"/>
</dbReference>
<evidence type="ECO:0000256" key="5">
    <source>
        <dbReference type="ARBA" id="ARBA00022729"/>
    </source>
</evidence>
<dbReference type="GO" id="GO:0046872">
    <property type="term" value="F:metal ion binding"/>
    <property type="evidence" value="ECO:0007669"/>
    <property type="project" value="UniProtKB-KW"/>
</dbReference>
<organism evidence="8 9">
    <name type="scientific">Aquella oligotrophica</name>
    <dbReference type="NCBI Taxonomy" id="2067065"/>
    <lineage>
        <taxon>Bacteria</taxon>
        <taxon>Pseudomonadati</taxon>
        <taxon>Pseudomonadota</taxon>
        <taxon>Betaproteobacteria</taxon>
        <taxon>Neisseriales</taxon>
        <taxon>Neisseriaceae</taxon>
        <taxon>Aquella</taxon>
    </lineage>
</organism>
<keyword evidence="3 6" id="KW-0813">Transport</keyword>
<comment type="similarity">
    <text evidence="2 6">Belongs to the bacterial solute-binding protein 9 family.</text>
</comment>
<dbReference type="GO" id="GO:0030313">
    <property type="term" value="C:cell envelope"/>
    <property type="evidence" value="ECO:0007669"/>
    <property type="project" value="UniProtKB-SubCell"/>
</dbReference>
<dbReference type="EMBL" id="CP024847">
    <property type="protein sequence ID" value="AUR52916.1"/>
    <property type="molecule type" value="Genomic_DNA"/>
</dbReference>
<reference evidence="9" key="1">
    <citation type="submission" date="2017-11" db="EMBL/GenBank/DDBJ databases">
        <authorList>
            <person name="Chan K.G."/>
            <person name="Lee L.S."/>
        </authorList>
    </citation>
    <scope>NUCLEOTIDE SEQUENCE [LARGE SCALE GENOMIC DNA]</scope>
    <source>
        <strain evidence="9">DSM 100970</strain>
    </source>
</reference>
<dbReference type="GO" id="GO:0030001">
    <property type="term" value="P:metal ion transport"/>
    <property type="evidence" value="ECO:0007669"/>
    <property type="project" value="InterPro"/>
</dbReference>
<dbReference type="InterPro" id="IPR006127">
    <property type="entry name" value="ZnuA-like"/>
</dbReference>
<dbReference type="SUPFAM" id="SSF53807">
    <property type="entry name" value="Helical backbone' metal receptor"/>
    <property type="match status" value="1"/>
</dbReference>
<dbReference type="Proteomes" id="UP000236655">
    <property type="component" value="Chromosome"/>
</dbReference>
<sequence length="300" mass="32781">MYQGYSKNNFIKVLSMKKFGLITLLSILGASSFAAGINIVAAENFYGELATEIGGKQVNVQSIISNPDADPHLFTTSPSTSKALGQAQIIIYNGADYDSWINQMIAGVDKKKVIIINVADLVGVKSGQNPHLWYKPDTFPKLAKVLADKIATLNPAAASEVNQNLATFIKGHDTVVKMIDTTKSKYAGTPVTATEPVYGYMADAMGLKMEGLDFQWKVMNDTEPTPKMIADYQSRLTNKQVKVLFYNSQVSDSITKNMQDLAKKNNIPVVGVTETMPANTTINKWLTSEVENTNQALAKK</sequence>
<keyword evidence="5 7" id="KW-0732">Signal</keyword>
<feature type="chain" id="PRO_5014468117" evidence="7">
    <location>
        <begin position="36"/>
        <end position="300"/>
    </location>
</feature>